<dbReference type="Proteomes" id="UP000799118">
    <property type="component" value="Unassembled WGS sequence"/>
</dbReference>
<proteinExistence type="inferred from homology"/>
<reference evidence="13" key="1">
    <citation type="journal article" date="2019" name="Environ. Microbiol.">
        <title>Fungal ecological strategies reflected in gene transcription - a case study of two litter decomposers.</title>
        <authorList>
            <person name="Barbi F."/>
            <person name="Kohler A."/>
            <person name="Barry K."/>
            <person name="Baskaran P."/>
            <person name="Daum C."/>
            <person name="Fauchery L."/>
            <person name="Ihrmark K."/>
            <person name="Kuo A."/>
            <person name="LaButti K."/>
            <person name="Lipzen A."/>
            <person name="Morin E."/>
            <person name="Grigoriev I.V."/>
            <person name="Henrissat B."/>
            <person name="Lindahl B."/>
            <person name="Martin F."/>
        </authorList>
    </citation>
    <scope>NUCLEOTIDE SEQUENCE</scope>
    <source>
        <strain evidence="13">JB14</strain>
    </source>
</reference>
<evidence type="ECO:0000256" key="9">
    <source>
        <dbReference type="RuleBase" id="RU004453"/>
    </source>
</evidence>
<gene>
    <name evidence="13" type="ORF">BT96DRAFT_878484</name>
</gene>
<dbReference type="SUPFAM" id="SSF51055">
    <property type="entry name" value="Carbohydrate binding domain"/>
    <property type="match status" value="1"/>
</dbReference>
<comment type="similarity">
    <text evidence="9">Belongs to the glycosyl hydrolase 18 family.</text>
</comment>
<keyword evidence="3 8" id="KW-0378">Hydrolase</keyword>
<feature type="chain" id="PRO_5025472171" description="chitinase" evidence="11">
    <location>
        <begin position="21"/>
        <end position="479"/>
    </location>
</feature>
<dbReference type="GO" id="GO:0005576">
    <property type="term" value="C:extracellular region"/>
    <property type="evidence" value="ECO:0007669"/>
    <property type="project" value="InterPro"/>
</dbReference>
<dbReference type="PROSITE" id="PS01095">
    <property type="entry name" value="GH18_1"/>
    <property type="match status" value="1"/>
</dbReference>
<sequence length="479" mass="48976">MISTTWTSLALLLFVSASFAAFDPTSTSNLVAYWGQNSFGATDPDDTAGFQTNLGAYCAEGVVDVFPLAFLDVFFSTGGLPEINFANICNNVDFPVFAGSELANCQFMAADIEACQAAGVIVTLSMGGASGGADFTSDEQAVEFATLIWDLFLGGTSDTRPFGSAVLDGIDLDIEGGTSTGLAAFVTQIRNLAAGADKPYFISGAPQCPFPDAFLGSVIDAVGFDMIYVQFYNNFCELTEFSDPNDWNFATWDNWAKTASPNPDVKVFIGAPAAPLAAGSGYVAPATLTTIVQDTKAEFSSFGGVMLWDISQAVANDRFDISVKDALNGGSSAPTSSVSSSSHTTTVSTPTSSTPSSTTSLASNGNCAGISAWVNSVAYEPDSQVTFDGDLWTSTEWSDDEIPGGAAGIWVNNGACTTEATLVPAASSPAPAASLTAAVSAAPVSAVSAAPASSAVSAVPASSAVSSSGNVGRSARHPT</sequence>
<evidence type="ECO:0000256" key="1">
    <source>
        <dbReference type="ARBA" id="ARBA00000822"/>
    </source>
</evidence>
<feature type="region of interest" description="Disordered" evidence="10">
    <location>
        <begin position="331"/>
        <end position="362"/>
    </location>
</feature>
<evidence type="ECO:0000256" key="4">
    <source>
        <dbReference type="ARBA" id="ARBA00023024"/>
    </source>
</evidence>
<comment type="catalytic activity">
    <reaction evidence="1">
        <text>Random endo-hydrolysis of N-acetyl-beta-D-glucosaminide (1-&gt;4)-beta-linkages in chitin and chitodextrins.</text>
        <dbReference type="EC" id="3.2.1.14"/>
    </reaction>
</comment>
<evidence type="ECO:0000256" key="5">
    <source>
        <dbReference type="ARBA" id="ARBA00023277"/>
    </source>
</evidence>
<keyword evidence="4" id="KW-0146">Chitin degradation</keyword>
<keyword evidence="7" id="KW-0624">Polysaccharide degradation</keyword>
<feature type="signal peptide" evidence="11">
    <location>
        <begin position="1"/>
        <end position="20"/>
    </location>
</feature>
<dbReference type="GO" id="GO:0006032">
    <property type="term" value="P:chitin catabolic process"/>
    <property type="evidence" value="ECO:0007669"/>
    <property type="project" value="UniProtKB-KW"/>
</dbReference>
<dbReference type="InterPro" id="IPR001223">
    <property type="entry name" value="Glyco_hydro18_cat"/>
</dbReference>
<dbReference type="AlphaFoldDB" id="A0A6A4HZI4"/>
<evidence type="ECO:0000256" key="10">
    <source>
        <dbReference type="SAM" id="MobiDB-lite"/>
    </source>
</evidence>
<dbReference type="PROSITE" id="PS51910">
    <property type="entry name" value="GH18_2"/>
    <property type="match status" value="1"/>
</dbReference>
<dbReference type="EMBL" id="ML769423">
    <property type="protein sequence ID" value="KAE9403606.1"/>
    <property type="molecule type" value="Genomic_DNA"/>
</dbReference>
<feature type="domain" description="GH18" evidence="12">
    <location>
        <begin position="28"/>
        <end position="330"/>
    </location>
</feature>
<organism evidence="13 14">
    <name type="scientific">Gymnopus androsaceus JB14</name>
    <dbReference type="NCBI Taxonomy" id="1447944"/>
    <lineage>
        <taxon>Eukaryota</taxon>
        <taxon>Fungi</taxon>
        <taxon>Dikarya</taxon>
        <taxon>Basidiomycota</taxon>
        <taxon>Agaricomycotina</taxon>
        <taxon>Agaricomycetes</taxon>
        <taxon>Agaricomycetidae</taxon>
        <taxon>Agaricales</taxon>
        <taxon>Marasmiineae</taxon>
        <taxon>Omphalotaceae</taxon>
        <taxon>Gymnopus</taxon>
    </lineage>
</organism>
<keyword evidence="11" id="KW-0732">Signal</keyword>
<evidence type="ECO:0000256" key="11">
    <source>
        <dbReference type="SAM" id="SignalP"/>
    </source>
</evidence>
<feature type="compositionally biased region" description="Low complexity" evidence="10">
    <location>
        <begin position="455"/>
        <end position="468"/>
    </location>
</feature>
<dbReference type="GO" id="GO:0008843">
    <property type="term" value="F:endochitinase activity"/>
    <property type="evidence" value="ECO:0007669"/>
    <property type="project" value="UniProtKB-EC"/>
</dbReference>
<keyword evidence="14" id="KW-1185">Reference proteome</keyword>
<evidence type="ECO:0000256" key="2">
    <source>
        <dbReference type="ARBA" id="ARBA00012729"/>
    </source>
</evidence>
<keyword evidence="6 8" id="KW-0326">Glycosidase</keyword>
<keyword evidence="5" id="KW-0119">Carbohydrate metabolism</keyword>
<dbReference type="Gene3D" id="3.20.20.80">
    <property type="entry name" value="Glycosidases"/>
    <property type="match status" value="1"/>
</dbReference>
<dbReference type="InterPro" id="IPR036573">
    <property type="entry name" value="CBM_sf_5/12"/>
</dbReference>
<dbReference type="PANTHER" id="PTHR45708:SF49">
    <property type="entry name" value="ENDOCHITINASE"/>
    <property type="match status" value="1"/>
</dbReference>
<dbReference type="GO" id="GO:0030246">
    <property type="term" value="F:carbohydrate binding"/>
    <property type="evidence" value="ECO:0007669"/>
    <property type="project" value="InterPro"/>
</dbReference>
<dbReference type="GO" id="GO:0000272">
    <property type="term" value="P:polysaccharide catabolic process"/>
    <property type="evidence" value="ECO:0007669"/>
    <property type="project" value="UniProtKB-KW"/>
</dbReference>
<dbReference type="InterPro" id="IPR017853">
    <property type="entry name" value="GH"/>
</dbReference>
<evidence type="ECO:0000256" key="7">
    <source>
        <dbReference type="ARBA" id="ARBA00023326"/>
    </source>
</evidence>
<evidence type="ECO:0000256" key="3">
    <source>
        <dbReference type="ARBA" id="ARBA00022801"/>
    </source>
</evidence>
<dbReference type="Pfam" id="PF00704">
    <property type="entry name" value="Glyco_hydro_18"/>
    <property type="match status" value="1"/>
</dbReference>
<evidence type="ECO:0000256" key="8">
    <source>
        <dbReference type="RuleBase" id="RU000489"/>
    </source>
</evidence>
<dbReference type="InterPro" id="IPR001579">
    <property type="entry name" value="Glyco_hydro_18_chit_AS"/>
</dbReference>
<dbReference type="InterPro" id="IPR050542">
    <property type="entry name" value="Glycosyl_Hydrlase18_Chitinase"/>
</dbReference>
<evidence type="ECO:0000313" key="13">
    <source>
        <dbReference type="EMBL" id="KAE9403606.1"/>
    </source>
</evidence>
<accession>A0A6A4HZI4</accession>
<evidence type="ECO:0000256" key="6">
    <source>
        <dbReference type="ARBA" id="ARBA00023295"/>
    </source>
</evidence>
<evidence type="ECO:0000259" key="12">
    <source>
        <dbReference type="PROSITE" id="PS51910"/>
    </source>
</evidence>
<dbReference type="Gene3D" id="2.10.10.20">
    <property type="entry name" value="Carbohydrate-binding module superfamily 5/12"/>
    <property type="match status" value="1"/>
</dbReference>
<protein>
    <recommendedName>
        <fullName evidence="2">chitinase</fullName>
        <ecNumber evidence="2">3.2.1.14</ecNumber>
    </recommendedName>
</protein>
<evidence type="ECO:0000313" key="14">
    <source>
        <dbReference type="Proteomes" id="UP000799118"/>
    </source>
</evidence>
<dbReference type="SUPFAM" id="SSF51445">
    <property type="entry name" value="(Trans)glycosidases"/>
    <property type="match status" value="1"/>
</dbReference>
<dbReference type="OrthoDB" id="6020543at2759"/>
<dbReference type="PANTHER" id="PTHR45708">
    <property type="entry name" value="ENDOCHITINASE"/>
    <property type="match status" value="1"/>
</dbReference>
<feature type="region of interest" description="Disordered" evidence="10">
    <location>
        <begin position="455"/>
        <end position="479"/>
    </location>
</feature>
<dbReference type="EC" id="3.2.1.14" evidence="2"/>
<name>A0A6A4HZI4_9AGAR</name>